<evidence type="ECO:0000256" key="9">
    <source>
        <dbReference type="RuleBase" id="RU004181"/>
    </source>
</evidence>
<keyword evidence="5" id="KW-0064">Aspartyl protease</keyword>
<dbReference type="GO" id="GO:0016020">
    <property type="term" value="C:membrane"/>
    <property type="evidence" value="ECO:0007669"/>
    <property type="project" value="InterPro"/>
</dbReference>
<keyword evidence="7 10" id="KW-1133">Transmembrane helix</keyword>
<reference evidence="11" key="1">
    <citation type="submission" date="2011-08" db="EMBL/GenBank/DDBJ databases">
        <authorList>
            <consortium name="The Broad Institute Genome Sequencing Platform"/>
            <person name="Earl A."/>
            <person name="Ward D."/>
            <person name="Feldgarden M."/>
            <person name="Gevers D."/>
            <person name="Sizova M."/>
            <person name="Hazen A."/>
            <person name="Epstein S."/>
            <person name="Young S.K."/>
            <person name="Zeng Q."/>
            <person name="Gargeya S."/>
            <person name="Fitzgerald M."/>
            <person name="Haas B."/>
            <person name="Abouelleil A."/>
            <person name="Alvarado L."/>
            <person name="Arachchi H.M."/>
            <person name="Berlin A."/>
            <person name="Brown A."/>
            <person name="Chapman S.B."/>
            <person name="Chen Z."/>
            <person name="Dunbar C."/>
            <person name="Freedman E."/>
            <person name="Gearin G."/>
            <person name="Gellesch M."/>
            <person name="Goldberg J."/>
            <person name="Griggs A."/>
            <person name="Gujja S."/>
            <person name="Heiman D."/>
            <person name="Howarth C."/>
            <person name="Larson L."/>
            <person name="Lui A."/>
            <person name="MacDonald P.J.P."/>
            <person name="Montmayeur A."/>
            <person name="Murphy C."/>
            <person name="Neiman D."/>
            <person name="Pearson M."/>
            <person name="Priest M."/>
            <person name="Roberts A."/>
            <person name="Saif S."/>
            <person name="Shea T."/>
            <person name="Shenoy N."/>
            <person name="Sisk P."/>
            <person name="Stolte C."/>
            <person name="Sykes S."/>
            <person name="Wortman J."/>
            <person name="Nusbaum C."/>
            <person name="Birren B."/>
        </authorList>
    </citation>
    <scope>NUCLEOTIDE SEQUENCE</scope>
    <source>
        <strain evidence="11">ACB1</strain>
    </source>
</reference>
<dbReference type="STRING" id="796943.HMPREF9625_01806"/>
<accession>G9WK99</accession>
<evidence type="ECO:0000313" key="12">
    <source>
        <dbReference type="Proteomes" id="UP000018461"/>
    </source>
</evidence>
<evidence type="ECO:0000256" key="4">
    <source>
        <dbReference type="ARBA" id="ARBA00022692"/>
    </source>
</evidence>
<gene>
    <name evidence="11" type="ORF">HMPREF9625_01806</name>
</gene>
<name>G9WK99_9FIRM</name>
<sequence length="172" mass="19591">MRSRIKFFWFLPKGFFCLLLVAAGIFALDRVLKEKINCAKEEDFPKKLKGSRGLVEIRRAFNPGFSMGRLGRHPKLVKALSVLATIFLAFALPYMSYTMGDAYLLQKYGMAMVLGGAMSNTYDRVRYGKVTDYLYIRISVLKKMIINIGDIALYFGGILYALGSLMSWIRNR</sequence>
<dbReference type="GO" id="GO:0004190">
    <property type="term" value="F:aspartic-type endopeptidase activity"/>
    <property type="evidence" value="ECO:0007669"/>
    <property type="project" value="UniProtKB-KW"/>
</dbReference>
<keyword evidence="2" id="KW-1003">Cell membrane</keyword>
<dbReference type="EMBL" id="AFZC02000002">
    <property type="protein sequence ID" value="EHL13741.1"/>
    <property type="molecule type" value="Genomic_DNA"/>
</dbReference>
<evidence type="ECO:0000256" key="2">
    <source>
        <dbReference type="ARBA" id="ARBA00022475"/>
    </source>
</evidence>
<dbReference type="PRINTS" id="PR00781">
    <property type="entry name" value="LIPOSIGPTASE"/>
</dbReference>
<dbReference type="AlphaFoldDB" id="G9WK99"/>
<feature type="transmembrane region" description="Helical" evidence="10">
    <location>
        <begin position="76"/>
        <end position="97"/>
    </location>
</feature>
<evidence type="ECO:0000256" key="3">
    <source>
        <dbReference type="ARBA" id="ARBA00022670"/>
    </source>
</evidence>
<dbReference type="GO" id="GO:0006508">
    <property type="term" value="P:proteolysis"/>
    <property type="evidence" value="ECO:0007669"/>
    <property type="project" value="UniProtKB-KW"/>
</dbReference>
<evidence type="ECO:0000256" key="7">
    <source>
        <dbReference type="ARBA" id="ARBA00022989"/>
    </source>
</evidence>
<evidence type="ECO:0000256" key="6">
    <source>
        <dbReference type="ARBA" id="ARBA00022801"/>
    </source>
</evidence>
<reference evidence="11" key="2">
    <citation type="submission" date="2013-03" db="EMBL/GenBank/DDBJ databases">
        <title>The Genome Sequence of Oribacterium sp. ACB1.</title>
        <authorList>
            <consortium name="The Broad Institute Genomics Platform"/>
            <consortium name="The Broad Institute Genome Sequencing Center for Infectious Disease"/>
            <person name="Earl A."/>
            <person name="Ward D."/>
            <person name="Feldgarden M."/>
            <person name="Gevers D."/>
            <person name="Sizova M."/>
            <person name="Hazen A."/>
            <person name="Epstein S."/>
            <person name="Walker B."/>
            <person name="Young S."/>
            <person name="Zeng Q."/>
            <person name="Gargeya S."/>
            <person name="Fitzgerald M."/>
            <person name="Haas B."/>
            <person name="Abouelleil A."/>
            <person name="Allen A.W."/>
            <person name="Alvarado L."/>
            <person name="Arachchi H.M."/>
            <person name="Berlin A.M."/>
            <person name="Chapman S.B."/>
            <person name="Gainer-Dewar J."/>
            <person name="Goldberg J."/>
            <person name="Griggs A."/>
            <person name="Gujja S."/>
            <person name="Hansen M."/>
            <person name="Howarth C."/>
            <person name="Imamovic A."/>
            <person name="Ireland A."/>
            <person name="Larimer J."/>
            <person name="McCowan C."/>
            <person name="Murphy C."/>
            <person name="Pearson M."/>
            <person name="Poon T.W."/>
            <person name="Priest M."/>
            <person name="Roberts A."/>
            <person name="Saif S."/>
            <person name="Shea T."/>
            <person name="Sisk P."/>
            <person name="Sykes S."/>
            <person name="Wortman J."/>
            <person name="Nusbaum C."/>
            <person name="Birren B."/>
        </authorList>
    </citation>
    <scope>NUCLEOTIDE SEQUENCE [LARGE SCALE GENOMIC DNA]</scope>
    <source>
        <strain evidence="11">ACB1</strain>
    </source>
</reference>
<keyword evidence="12" id="KW-1185">Reference proteome</keyword>
<comment type="similarity">
    <text evidence="1 9">Belongs to the peptidase A8 family.</text>
</comment>
<feature type="transmembrane region" description="Helical" evidence="10">
    <location>
        <begin position="144"/>
        <end position="169"/>
    </location>
</feature>
<dbReference type="Pfam" id="PF01252">
    <property type="entry name" value="Peptidase_A8"/>
    <property type="match status" value="1"/>
</dbReference>
<feature type="transmembrane region" description="Helical" evidence="10">
    <location>
        <begin position="6"/>
        <end position="28"/>
    </location>
</feature>
<dbReference type="PANTHER" id="PTHR33695">
    <property type="entry name" value="LIPOPROTEIN SIGNAL PEPTIDASE"/>
    <property type="match status" value="1"/>
</dbReference>
<keyword evidence="8 10" id="KW-0472">Membrane</keyword>
<dbReference type="PANTHER" id="PTHR33695:SF1">
    <property type="entry name" value="LIPOPROTEIN SIGNAL PEPTIDASE"/>
    <property type="match status" value="1"/>
</dbReference>
<comment type="caution">
    <text evidence="11">The sequence shown here is derived from an EMBL/GenBank/DDBJ whole genome shotgun (WGS) entry which is preliminary data.</text>
</comment>
<keyword evidence="4 10" id="KW-0812">Transmembrane</keyword>
<proteinExistence type="inferred from homology"/>
<evidence type="ECO:0000256" key="1">
    <source>
        <dbReference type="ARBA" id="ARBA00006139"/>
    </source>
</evidence>
<evidence type="ECO:0000313" key="11">
    <source>
        <dbReference type="EMBL" id="EHL13741.1"/>
    </source>
</evidence>
<evidence type="ECO:0000256" key="5">
    <source>
        <dbReference type="ARBA" id="ARBA00022750"/>
    </source>
</evidence>
<keyword evidence="6" id="KW-0378">Hydrolase</keyword>
<keyword evidence="3" id="KW-0645">Protease</keyword>
<evidence type="ECO:0000256" key="8">
    <source>
        <dbReference type="ARBA" id="ARBA00023136"/>
    </source>
</evidence>
<dbReference type="RefSeq" id="WP_009535645.1">
    <property type="nucleotide sequence ID" value="NZ_KE148312.1"/>
</dbReference>
<evidence type="ECO:0000256" key="10">
    <source>
        <dbReference type="SAM" id="Phobius"/>
    </source>
</evidence>
<dbReference type="InterPro" id="IPR001872">
    <property type="entry name" value="Peptidase_A8"/>
</dbReference>
<dbReference type="PATRIC" id="fig|796943.3.peg.149"/>
<protein>
    <submittedName>
        <fullName evidence="11">Uncharacterized protein</fullName>
    </submittedName>
</protein>
<dbReference type="HOGENOM" id="CLU_083252_6_0_9"/>
<organism evidence="11 12">
    <name type="scientific">Oribacterium parvum ACB1</name>
    <dbReference type="NCBI Taxonomy" id="796943"/>
    <lineage>
        <taxon>Bacteria</taxon>
        <taxon>Bacillati</taxon>
        <taxon>Bacillota</taxon>
        <taxon>Clostridia</taxon>
        <taxon>Lachnospirales</taxon>
        <taxon>Lachnospiraceae</taxon>
        <taxon>Oribacterium</taxon>
    </lineage>
</organism>
<dbReference type="Proteomes" id="UP000018461">
    <property type="component" value="Unassembled WGS sequence"/>
</dbReference>